<sequence>MLGALLALCLFFSWVTYAEQQPIGAEAAERLLDQVDEKFPRTGSVVVLGRMTNDSKTFCKMMGAGLKERG</sequence>
<organism evidence="1">
    <name type="scientific">marine metagenome</name>
    <dbReference type="NCBI Taxonomy" id="408172"/>
    <lineage>
        <taxon>unclassified sequences</taxon>
        <taxon>metagenomes</taxon>
        <taxon>ecological metagenomes</taxon>
    </lineage>
</organism>
<evidence type="ECO:0000313" key="1">
    <source>
        <dbReference type="EMBL" id="SVC89750.1"/>
    </source>
</evidence>
<name>A0A382QXU7_9ZZZZ</name>
<dbReference type="EMBL" id="UINC01117370">
    <property type="protein sequence ID" value="SVC89750.1"/>
    <property type="molecule type" value="Genomic_DNA"/>
</dbReference>
<proteinExistence type="predicted"/>
<protein>
    <submittedName>
        <fullName evidence="1">Uncharacterized protein</fullName>
    </submittedName>
</protein>
<accession>A0A382QXU7</accession>
<reference evidence="1" key="1">
    <citation type="submission" date="2018-05" db="EMBL/GenBank/DDBJ databases">
        <authorList>
            <person name="Lanie J.A."/>
            <person name="Ng W.-L."/>
            <person name="Kazmierczak K.M."/>
            <person name="Andrzejewski T.M."/>
            <person name="Davidsen T.M."/>
            <person name="Wayne K.J."/>
            <person name="Tettelin H."/>
            <person name="Glass J.I."/>
            <person name="Rusch D."/>
            <person name="Podicherti R."/>
            <person name="Tsui H.-C.T."/>
            <person name="Winkler M.E."/>
        </authorList>
    </citation>
    <scope>NUCLEOTIDE SEQUENCE</scope>
</reference>
<dbReference type="AlphaFoldDB" id="A0A382QXU7"/>
<gene>
    <name evidence="1" type="ORF">METZ01_LOCUS342604</name>
</gene>